<evidence type="ECO:0000256" key="1">
    <source>
        <dbReference type="SAM" id="MobiDB-lite"/>
    </source>
</evidence>
<reference evidence="2" key="1">
    <citation type="submission" date="2018-05" db="EMBL/GenBank/DDBJ databases">
        <authorList>
            <person name="Lanie J.A."/>
            <person name="Ng W.-L."/>
            <person name="Kazmierczak K.M."/>
            <person name="Andrzejewski T.M."/>
            <person name="Davidsen T.M."/>
            <person name="Wayne K.J."/>
            <person name="Tettelin H."/>
            <person name="Glass J.I."/>
            <person name="Rusch D."/>
            <person name="Podicherti R."/>
            <person name="Tsui H.-C.T."/>
            <person name="Winkler M.E."/>
        </authorList>
    </citation>
    <scope>NUCLEOTIDE SEQUENCE</scope>
</reference>
<gene>
    <name evidence="2" type="ORF">METZ01_LOCUS190742</name>
</gene>
<name>A0A382DHP0_9ZZZZ</name>
<feature type="non-terminal residue" evidence="2">
    <location>
        <position position="28"/>
    </location>
</feature>
<evidence type="ECO:0000313" key="2">
    <source>
        <dbReference type="EMBL" id="SVB37888.1"/>
    </source>
</evidence>
<feature type="non-terminal residue" evidence="2">
    <location>
        <position position="1"/>
    </location>
</feature>
<sequence>RPRKRLLARRPRKRLLARKNKSSIFEPV</sequence>
<dbReference type="EMBL" id="UINC01039430">
    <property type="protein sequence ID" value="SVB37888.1"/>
    <property type="molecule type" value="Genomic_DNA"/>
</dbReference>
<protein>
    <submittedName>
        <fullName evidence="2">Uncharacterized protein</fullName>
    </submittedName>
</protein>
<dbReference type="AlphaFoldDB" id="A0A382DHP0"/>
<feature type="region of interest" description="Disordered" evidence="1">
    <location>
        <begin position="1"/>
        <end position="28"/>
    </location>
</feature>
<proteinExistence type="predicted"/>
<accession>A0A382DHP0</accession>
<organism evidence="2">
    <name type="scientific">marine metagenome</name>
    <dbReference type="NCBI Taxonomy" id="408172"/>
    <lineage>
        <taxon>unclassified sequences</taxon>
        <taxon>metagenomes</taxon>
        <taxon>ecological metagenomes</taxon>
    </lineage>
</organism>
<feature type="compositionally biased region" description="Basic residues" evidence="1">
    <location>
        <begin position="1"/>
        <end position="21"/>
    </location>
</feature>